<dbReference type="InterPro" id="IPR018166">
    <property type="entry name" value="S-AdoMet_deCO2ase_CS"/>
</dbReference>
<dbReference type="SUPFAM" id="SSF56276">
    <property type="entry name" value="S-adenosylmethionine decarboxylase"/>
    <property type="match status" value="1"/>
</dbReference>
<evidence type="ECO:0000313" key="2">
    <source>
        <dbReference type="Proteomes" id="UP000662770"/>
    </source>
</evidence>
<dbReference type="Pfam" id="PF01536">
    <property type="entry name" value="SAM_decarbox"/>
    <property type="match status" value="1"/>
</dbReference>
<protein>
    <submittedName>
        <fullName evidence="1">Adenosylmethionine decarboxylase</fullName>
    </submittedName>
</protein>
<dbReference type="InterPro" id="IPR048283">
    <property type="entry name" value="AdoMetDC-like"/>
</dbReference>
<organism evidence="1 2">
    <name type="scientific">Shewanella avicenniae</name>
    <dbReference type="NCBI Taxonomy" id="2814294"/>
    <lineage>
        <taxon>Bacteria</taxon>
        <taxon>Pseudomonadati</taxon>
        <taxon>Pseudomonadota</taxon>
        <taxon>Gammaproteobacteria</taxon>
        <taxon>Alteromonadales</taxon>
        <taxon>Shewanellaceae</taxon>
        <taxon>Shewanella</taxon>
    </lineage>
</organism>
<name>A0ABX7QMY9_9GAMM</name>
<dbReference type="RefSeq" id="WP_207353323.1">
    <property type="nucleotide sequence ID" value="NZ_CP071503.1"/>
</dbReference>
<dbReference type="Proteomes" id="UP000662770">
    <property type="component" value="Chromosome"/>
</dbReference>
<gene>
    <name evidence="1" type="ORF">JYB87_09770</name>
</gene>
<sequence length="309" mass="35191">MFFEGSEKKIEIIVTQDTPSLRSLGRPFWQSMVSKANAEILSSVSNEYCDAYLLSESSLFVWDDHFLMLTCGTTTLVHAATLFIDTLGVEAIAFASYQRKNEYLAHLQASSFEDDLKLLREKISGKAYRFGHLDSHHHYIFYSDRPYAAEQGDITNELLMYHIGGETAQYLTSSRQTIDGVRQRLQLNQLLGDFAIDDFLFEPFGYSVNGIRGKDYFTIHVTPQEDTSYVSFETNLDLTKQNVDIFATLLHALAPGAWDVIGFNAAPMTQDYPAHVRLGQCSLTMEQGYALHFSHYQRCEHQYLQPTEL</sequence>
<dbReference type="Gene3D" id="3.60.90.10">
    <property type="entry name" value="S-adenosylmethionine decarboxylase"/>
    <property type="match status" value="1"/>
</dbReference>
<reference evidence="1 2" key="1">
    <citation type="submission" date="2021-03" db="EMBL/GenBank/DDBJ databases">
        <title>Novel species identification of genus Shewanella.</title>
        <authorList>
            <person name="Liu G."/>
            <person name="Zhang Q."/>
        </authorList>
    </citation>
    <scope>NUCLEOTIDE SEQUENCE [LARGE SCALE GENOMIC DNA]</scope>
    <source>
        <strain evidence="1 2">FJAT-51800</strain>
    </source>
</reference>
<dbReference type="PROSITE" id="PS01336">
    <property type="entry name" value="ADOMETDC"/>
    <property type="match status" value="1"/>
</dbReference>
<keyword evidence="2" id="KW-1185">Reference proteome</keyword>
<dbReference type="InterPro" id="IPR016067">
    <property type="entry name" value="S-AdoMet_deCO2ase_core"/>
</dbReference>
<dbReference type="PANTHER" id="PTHR11570:SF0">
    <property type="entry name" value="S-ADENOSYLMETHIONINE DECARBOXYLASE PROENZYME"/>
    <property type="match status" value="1"/>
</dbReference>
<dbReference type="PANTHER" id="PTHR11570">
    <property type="entry name" value="S-ADENOSYLMETHIONINE DECARBOXYLASE"/>
    <property type="match status" value="1"/>
</dbReference>
<dbReference type="EMBL" id="CP071503">
    <property type="protein sequence ID" value="QSX32078.1"/>
    <property type="molecule type" value="Genomic_DNA"/>
</dbReference>
<proteinExistence type="predicted"/>
<accession>A0ABX7QMY9</accession>
<evidence type="ECO:0000313" key="1">
    <source>
        <dbReference type="EMBL" id="QSX32078.1"/>
    </source>
</evidence>